<reference evidence="1 2" key="1">
    <citation type="submission" date="2019-11" db="EMBL/GenBank/DDBJ databases">
        <title>Characterisation of Fundicoccus ignavus gen. nov. sp. nov., a novel genus of the family Aerococcaceae isolated from bulk tank milk.</title>
        <authorList>
            <person name="Siebert A."/>
            <person name="Huptas C."/>
            <person name="Wenning M."/>
            <person name="Scherer S."/>
            <person name="Doll E.V."/>
        </authorList>
    </citation>
    <scope>NUCLEOTIDE SEQUENCE [LARGE SCALE GENOMIC DNA]</scope>
    <source>
        <strain evidence="1 2">DSM 109653</strain>
    </source>
</reference>
<protein>
    <recommendedName>
        <fullName evidence="3">DUF669 domain-containing protein</fullName>
    </recommendedName>
</protein>
<comment type="caution">
    <text evidence="1">The sequence shown here is derived from an EMBL/GenBank/DDBJ whole genome shotgun (WGS) entry which is preliminary data.</text>
</comment>
<evidence type="ECO:0008006" key="3">
    <source>
        <dbReference type="Google" id="ProtNLM"/>
    </source>
</evidence>
<proteinExistence type="predicted"/>
<evidence type="ECO:0000313" key="1">
    <source>
        <dbReference type="EMBL" id="MRI82679.1"/>
    </source>
</evidence>
<dbReference type="RefSeq" id="WP_153862736.1">
    <property type="nucleotide sequence ID" value="NZ_WJQR01000016.1"/>
</dbReference>
<name>A0A844BYG8_9LACT</name>
<gene>
    <name evidence="1" type="ORF">GIY11_11720</name>
</gene>
<dbReference type="EMBL" id="WJQR01000016">
    <property type="protein sequence ID" value="MRI82679.1"/>
    <property type="molecule type" value="Genomic_DNA"/>
</dbReference>
<dbReference type="AlphaFoldDB" id="A0A844BYG8"/>
<dbReference type="Proteomes" id="UP000469870">
    <property type="component" value="Unassembled WGS sequence"/>
</dbReference>
<evidence type="ECO:0000313" key="2">
    <source>
        <dbReference type="Proteomes" id="UP000469870"/>
    </source>
</evidence>
<sequence length="148" mass="17338">MTKVINLTDFTNQWEEGRVNFLILSAKFDEISTVRGESEVLKLDLELTKIGEKTAKMTLRNHLLFIDYAQKSLFHQFILAANDVLDSKSFTAENLIGLAGEAELKYYQREGSKFSFERMFDWRFKFLPEETEKVLKHHFDVNDSDIDF</sequence>
<accession>A0A844BYG8</accession>
<organism evidence="1 2">
    <name type="scientific">Fundicoccus ignavus</name>
    <dbReference type="NCBI Taxonomy" id="2664442"/>
    <lineage>
        <taxon>Bacteria</taxon>
        <taxon>Bacillati</taxon>
        <taxon>Bacillota</taxon>
        <taxon>Bacilli</taxon>
        <taxon>Lactobacillales</taxon>
        <taxon>Aerococcaceae</taxon>
        <taxon>Fundicoccus</taxon>
    </lineage>
</organism>